<evidence type="ECO:0000313" key="3">
    <source>
        <dbReference type="EMBL" id="WTW73415.1"/>
    </source>
</evidence>
<organism evidence="3">
    <name type="scientific">Streptomyces sp. NBC_00008</name>
    <dbReference type="NCBI Taxonomy" id="2903610"/>
    <lineage>
        <taxon>Bacteria</taxon>
        <taxon>Bacillati</taxon>
        <taxon>Actinomycetota</taxon>
        <taxon>Actinomycetes</taxon>
        <taxon>Kitasatosporales</taxon>
        <taxon>Streptomycetaceae</taxon>
        <taxon>Streptomyces</taxon>
    </lineage>
</organism>
<dbReference type="PROSITE" id="PS00061">
    <property type="entry name" value="ADH_SHORT"/>
    <property type="match status" value="1"/>
</dbReference>
<evidence type="ECO:0000256" key="1">
    <source>
        <dbReference type="ARBA" id="ARBA00006484"/>
    </source>
</evidence>
<dbReference type="GO" id="GO:0030497">
    <property type="term" value="P:fatty acid elongation"/>
    <property type="evidence" value="ECO:0007669"/>
    <property type="project" value="TreeGrafter"/>
</dbReference>
<dbReference type="Pfam" id="PF13561">
    <property type="entry name" value="adh_short_C2"/>
    <property type="match status" value="1"/>
</dbReference>
<dbReference type="EMBL" id="CP108313">
    <property type="protein sequence ID" value="WTW73415.1"/>
    <property type="molecule type" value="Genomic_DNA"/>
</dbReference>
<dbReference type="AlphaFoldDB" id="A0AAU2W1F4"/>
<dbReference type="InterPro" id="IPR036291">
    <property type="entry name" value="NAD(P)-bd_dom_sf"/>
</dbReference>
<reference evidence="3" key="1">
    <citation type="submission" date="2022-10" db="EMBL/GenBank/DDBJ databases">
        <title>The complete genomes of actinobacterial strains from the NBC collection.</title>
        <authorList>
            <person name="Joergensen T.S."/>
            <person name="Alvarez Arevalo M."/>
            <person name="Sterndorff E.B."/>
            <person name="Faurdal D."/>
            <person name="Vuksanovic O."/>
            <person name="Mourched A.-S."/>
            <person name="Charusanti P."/>
            <person name="Shaw S."/>
            <person name="Blin K."/>
            <person name="Weber T."/>
        </authorList>
    </citation>
    <scope>NUCLEOTIDE SEQUENCE</scope>
    <source>
        <strain evidence="3">NBC_00008</strain>
    </source>
</reference>
<protein>
    <submittedName>
        <fullName evidence="3">SDR family oxidoreductase</fullName>
    </submittedName>
</protein>
<dbReference type="CDD" id="cd05233">
    <property type="entry name" value="SDR_c"/>
    <property type="match status" value="1"/>
</dbReference>
<dbReference type="PRINTS" id="PR00081">
    <property type="entry name" value="GDHRDH"/>
</dbReference>
<dbReference type="InterPro" id="IPR002347">
    <property type="entry name" value="SDR_fam"/>
</dbReference>
<dbReference type="Gene3D" id="3.40.50.720">
    <property type="entry name" value="NAD(P)-binding Rossmann-like Domain"/>
    <property type="match status" value="1"/>
</dbReference>
<accession>A0AAU2W1F4</accession>
<keyword evidence="2" id="KW-0560">Oxidoreductase</keyword>
<dbReference type="GO" id="GO:0016616">
    <property type="term" value="F:oxidoreductase activity, acting on the CH-OH group of donors, NAD or NADP as acceptor"/>
    <property type="evidence" value="ECO:0007669"/>
    <property type="project" value="TreeGrafter"/>
</dbReference>
<name>A0AAU2W1F4_9ACTN</name>
<dbReference type="PANTHER" id="PTHR42760:SF40">
    <property type="entry name" value="3-OXOACYL-[ACYL-CARRIER-PROTEIN] REDUCTASE, CHLOROPLASTIC"/>
    <property type="match status" value="1"/>
</dbReference>
<dbReference type="SUPFAM" id="SSF51735">
    <property type="entry name" value="NAD(P)-binding Rossmann-fold domains"/>
    <property type="match status" value="1"/>
</dbReference>
<dbReference type="PRINTS" id="PR00080">
    <property type="entry name" value="SDRFAMILY"/>
</dbReference>
<gene>
    <name evidence="3" type="ORF">OG398_36845</name>
</gene>
<sequence length="244" mass="24679">MSRHPVTVVTGGSRGIGAAVCLRLAADGHHIALGHRSDVAAAEAVAESVRGTGRRCVTIRMDTTDESGVDQLFEAAADGLGPVTGLVNNAGVGGPTGPLADAEPAGLRRALDVNVIGYLLCARRAVRDMSRTGGGAIVNMSSAAATLGSPGEYVHYAAAKAAVDTMTIGLSKEVAAAGIRVNAVSPGIIRTEFHEDPERPDKAAAGIPLGRPGRPDEVAGAVAWLLSDDASYTTGAILRVAGGR</sequence>
<dbReference type="InterPro" id="IPR020904">
    <property type="entry name" value="Sc_DH/Rdtase_CS"/>
</dbReference>
<dbReference type="PANTHER" id="PTHR42760">
    <property type="entry name" value="SHORT-CHAIN DEHYDROGENASES/REDUCTASES FAMILY MEMBER"/>
    <property type="match status" value="1"/>
</dbReference>
<proteinExistence type="inferred from homology"/>
<evidence type="ECO:0000256" key="2">
    <source>
        <dbReference type="ARBA" id="ARBA00023002"/>
    </source>
</evidence>
<dbReference type="FunFam" id="3.40.50.720:FF:000084">
    <property type="entry name" value="Short-chain dehydrogenase reductase"/>
    <property type="match status" value="1"/>
</dbReference>
<comment type="similarity">
    <text evidence="1">Belongs to the short-chain dehydrogenases/reductases (SDR) family.</text>
</comment>